<reference evidence="2" key="1">
    <citation type="submission" date="2022-10" db="EMBL/GenBank/DDBJ databases">
        <title>Genome assembly of Pristionchus species.</title>
        <authorList>
            <person name="Yoshida K."/>
            <person name="Sommer R.J."/>
        </authorList>
    </citation>
    <scope>NUCLEOTIDE SEQUENCE [LARGE SCALE GENOMIC DNA]</scope>
    <source>
        <strain evidence="2">RS5460</strain>
    </source>
</reference>
<protein>
    <submittedName>
        <fullName evidence="1">Uncharacterized protein</fullName>
    </submittedName>
</protein>
<gene>
    <name evidence="1" type="ORF">PMAYCL1PPCAC_09472</name>
</gene>
<proteinExistence type="predicted"/>
<keyword evidence="2" id="KW-1185">Reference proteome</keyword>
<evidence type="ECO:0000313" key="2">
    <source>
        <dbReference type="Proteomes" id="UP001328107"/>
    </source>
</evidence>
<accession>A0AAN4ZDM7</accession>
<sequence length="93" mass="10924">MTSVSCKIQLNNVNVFQIRERLGGYGIPEGAIDEFIAGEFYEHPFKDEKLDRVMEWFKKWDISKEHYALYLRSALKRKFRALIAASPLREESP</sequence>
<dbReference type="EMBL" id="BTRK01000002">
    <property type="protein sequence ID" value="GMR39277.1"/>
    <property type="molecule type" value="Genomic_DNA"/>
</dbReference>
<dbReference type="Proteomes" id="UP001328107">
    <property type="component" value="Unassembled WGS sequence"/>
</dbReference>
<name>A0AAN4ZDM7_9BILA</name>
<dbReference type="AlphaFoldDB" id="A0AAN4ZDM7"/>
<organism evidence="1 2">
    <name type="scientific">Pristionchus mayeri</name>
    <dbReference type="NCBI Taxonomy" id="1317129"/>
    <lineage>
        <taxon>Eukaryota</taxon>
        <taxon>Metazoa</taxon>
        <taxon>Ecdysozoa</taxon>
        <taxon>Nematoda</taxon>
        <taxon>Chromadorea</taxon>
        <taxon>Rhabditida</taxon>
        <taxon>Rhabditina</taxon>
        <taxon>Diplogasteromorpha</taxon>
        <taxon>Diplogasteroidea</taxon>
        <taxon>Neodiplogasteridae</taxon>
        <taxon>Pristionchus</taxon>
    </lineage>
</organism>
<comment type="caution">
    <text evidence="1">The sequence shown here is derived from an EMBL/GenBank/DDBJ whole genome shotgun (WGS) entry which is preliminary data.</text>
</comment>
<evidence type="ECO:0000313" key="1">
    <source>
        <dbReference type="EMBL" id="GMR39277.1"/>
    </source>
</evidence>